<dbReference type="HOGENOM" id="CLU_1534277_0_0_1"/>
<dbReference type="InterPro" id="IPR027482">
    <property type="entry name" value="Sec1-like_dom2"/>
</dbReference>
<dbReference type="Gene3D" id="3.40.50.1910">
    <property type="match status" value="1"/>
</dbReference>
<reference evidence="2 3" key="1">
    <citation type="journal article" date="2013" name="Nature">
        <title>Insights into bilaterian evolution from three spiralian genomes.</title>
        <authorList>
            <person name="Simakov O."/>
            <person name="Marletaz F."/>
            <person name="Cho S.J."/>
            <person name="Edsinger-Gonzales E."/>
            <person name="Havlak P."/>
            <person name="Hellsten U."/>
            <person name="Kuo D.H."/>
            <person name="Larsson T."/>
            <person name="Lv J."/>
            <person name="Arendt D."/>
            <person name="Savage R."/>
            <person name="Osoegawa K."/>
            <person name="de Jong P."/>
            <person name="Grimwood J."/>
            <person name="Chapman J.A."/>
            <person name="Shapiro H."/>
            <person name="Aerts A."/>
            <person name="Otillar R.P."/>
            <person name="Terry A.Y."/>
            <person name="Boore J.L."/>
            <person name="Grigoriev I.V."/>
            <person name="Lindberg D.R."/>
            <person name="Seaver E.C."/>
            <person name="Weisblat D.A."/>
            <person name="Putnam N.H."/>
            <person name="Rokhsar D.S."/>
        </authorList>
    </citation>
    <scope>NUCLEOTIDE SEQUENCE [LARGE SCALE GENOMIC DNA]</scope>
</reference>
<gene>
    <name evidence="2" type="ORF">LOTGIDRAFT_176592</name>
</gene>
<dbReference type="STRING" id="225164.V4ANQ2"/>
<evidence type="ECO:0000256" key="1">
    <source>
        <dbReference type="ARBA" id="ARBA00009884"/>
    </source>
</evidence>
<proteinExistence type="inferred from homology"/>
<sequence>MFVSSLNGLLERLDVREDIYYIGHTSRFVAHELDIYSPARNRRKVAKERASIVFIDRTLDLSSCSTSQYDCLLDEIMNILPRVPGHHNDVMVDMSSLCSVHGLFMTVYKPRPSDHPLLILYIIGGITPTEVKHIQDIVNKTKPDIQVLIGSTRLCTKEDITLSSFSSDNLSFNKS</sequence>
<dbReference type="CTD" id="20243862"/>
<name>V4ANQ2_LOTGI</name>
<accession>V4ANQ2</accession>
<dbReference type="KEGG" id="lgi:LOTGIDRAFT_176592"/>
<dbReference type="GeneID" id="20243862"/>
<keyword evidence="3" id="KW-1185">Reference proteome</keyword>
<dbReference type="AlphaFoldDB" id="V4ANQ2"/>
<dbReference type="OrthoDB" id="549905at2759"/>
<dbReference type="EMBL" id="KB201464">
    <property type="protein sequence ID" value="ESO96375.1"/>
    <property type="molecule type" value="Genomic_DNA"/>
</dbReference>
<dbReference type="RefSeq" id="XP_009052936.1">
    <property type="nucleotide sequence ID" value="XM_009054688.1"/>
</dbReference>
<evidence type="ECO:0000313" key="3">
    <source>
        <dbReference type="Proteomes" id="UP000030746"/>
    </source>
</evidence>
<protein>
    <recommendedName>
        <fullName evidence="4">Sec1 family domain-containing protein 2</fullName>
    </recommendedName>
</protein>
<dbReference type="InterPro" id="IPR036045">
    <property type="entry name" value="Sec1-like_sf"/>
</dbReference>
<dbReference type="PANTHER" id="PTHR11679">
    <property type="entry name" value="VESICLE PROTEIN SORTING-ASSOCIATED"/>
    <property type="match status" value="1"/>
</dbReference>
<dbReference type="Proteomes" id="UP000030746">
    <property type="component" value="Unassembled WGS sequence"/>
</dbReference>
<organism evidence="2 3">
    <name type="scientific">Lottia gigantea</name>
    <name type="common">Giant owl limpet</name>
    <dbReference type="NCBI Taxonomy" id="225164"/>
    <lineage>
        <taxon>Eukaryota</taxon>
        <taxon>Metazoa</taxon>
        <taxon>Spiralia</taxon>
        <taxon>Lophotrochozoa</taxon>
        <taxon>Mollusca</taxon>
        <taxon>Gastropoda</taxon>
        <taxon>Patellogastropoda</taxon>
        <taxon>Lottioidea</taxon>
        <taxon>Lottiidae</taxon>
        <taxon>Lottia</taxon>
    </lineage>
</organism>
<evidence type="ECO:0000313" key="2">
    <source>
        <dbReference type="EMBL" id="ESO96375.1"/>
    </source>
</evidence>
<dbReference type="SUPFAM" id="SSF56815">
    <property type="entry name" value="Sec1/munc18-like (SM) proteins"/>
    <property type="match status" value="2"/>
</dbReference>
<dbReference type="InterPro" id="IPR001619">
    <property type="entry name" value="Sec1-like"/>
</dbReference>
<comment type="similarity">
    <text evidence="1">Belongs to the STXBP/unc-18/SEC1 family.</text>
</comment>
<dbReference type="GO" id="GO:0016192">
    <property type="term" value="P:vesicle-mediated transport"/>
    <property type="evidence" value="ECO:0007669"/>
    <property type="project" value="InterPro"/>
</dbReference>
<evidence type="ECO:0008006" key="4">
    <source>
        <dbReference type="Google" id="ProtNLM"/>
    </source>
</evidence>